<comment type="caution">
    <text evidence="1">The sequence shown here is derived from an EMBL/GenBank/DDBJ whole genome shotgun (WGS) entry which is preliminary data.</text>
</comment>
<gene>
    <name evidence="1" type="ORF">EYW47_08995</name>
</gene>
<name>A0A4R5MD80_9BURK</name>
<dbReference type="Proteomes" id="UP000295722">
    <property type="component" value="Unassembled WGS sequence"/>
</dbReference>
<accession>A0A4R5MD80</accession>
<reference evidence="1 2" key="1">
    <citation type="submission" date="2019-03" db="EMBL/GenBank/DDBJ databases">
        <title>Paraburkholderia sp. 4M-K11, isolated from subtropical forest soil.</title>
        <authorList>
            <person name="Gao Z.-H."/>
            <person name="Qiu L.-H."/>
        </authorList>
    </citation>
    <scope>NUCLEOTIDE SEQUENCE [LARGE SCALE GENOMIC DNA]</scope>
    <source>
        <strain evidence="1 2">4M-K11</strain>
    </source>
</reference>
<evidence type="ECO:0000313" key="1">
    <source>
        <dbReference type="EMBL" id="TDG24936.1"/>
    </source>
</evidence>
<dbReference type="OrthoDB" id="9134956at2"/>
<proteinExistence type="predicted"/>
<keyword evidence="2" id="KW-1185">Reference proteome</keyword>
<dbReference type="EMBL" id="SMRP01000003">
    <property type="protein sequence ID" value="TDG24936.1"/>
    <property type="molecule type" value="Genomic_DNA"/>
</dbReference>
<protein>
    <submittedName>
        <fullName evidence="1">Uncharacterized protein</fullName>
    </submittedName>
</protein>
<organism evidence="1 2">
    <name type="scientific">Paraburkholderia silviterrae</name>
    <dbReference type="NCBI Taxonomy" id="2528715"/>
    <lineage>
        <taxon>Bacteria</taxon>
        <taxon>Pseudomonadati</taxon>
        <taxon>Pseudomonadota</taxon>
        <taxon>Betaproteobacteria</taxon>
        <taxon>Burkholderiales</taxon>
        <taxon>Burkholderiaceae</taxon>
        <taxon>Paraburkholderia</taxon>
    </lineage>
</organism>
<dbReference type="AlphaFoldDB" id="A0A4R5MD80"/>
<evidence type="ECO:0000313" key="2">
    <source>
        <dbReference type="Proteomes" id="UP000295722"/>
    </source>
</evidence>
<sequence length="87" mass="9615">MIEQQLEIMEIDKDEPINITPEDQSWDLVQILRKSLPDLRNELAHGSSMLTNQVLGTIELVAEILSQIYTTDADSTTSGTSQGQQAG</sequence>